<dbReference type="KEGG" id="fcy:FRACYDRAFT_184839"/>
<dbReference type="PROSITE" id="PS50802">
    <property type="entry name" value="OTU"/>
    <property type="match status" value="1"/>
</dbReference>
<dbReference type="Gene3D" id="3.90.70.80">
    <property type="match status" value="1"/>
</dbReference>
<dbReference type="SUPFAM" id="SSF54001">
    <property type="entry name" value="Cysteine proteinases"/>
    <property type="match status" value="1"/>
</dbReference>
<dbReference type="InterPro" id="IPR003323">
    <property type="entry name" value="OTU_dom"/>
</dbReference>
<protein>
    <recommendedName>
        <fullName evidence="1">OTU domain-containing protein</fullName>
    </recommendedName>
</protein>
<dbReference type="Proteomes" id="UP000095751">
    <property type="component" value="Unassembled WGS sequence"/>
</dbReference>
<gene>
    <name evidence="2" type="ORF">FRACYDRAFT_184839</name>
</gene>
<accession>A0A1E7FGJ3</accession>
<proteinExistence type="predicted"/>
<keyword evidence="3" id="KW-1185">Reference proteome</keyword>
<dbReference type="InterPro" id="IPR038765">
    <property type="entry name" value="Papain-like_cys_pep_sf"/>
</dbReference>
<reference evidence="2 3" key="1">
    <citation type="submission" date="2016-09" db="EMBL/GenBank/DDBJ databases">
        <title>Extensive genetic diversity and differential bi-allelic expression allows diatom success in the polar Southern Ocean.</title>
        <authorList>
            <consortium name="DOE Joint Genome Institute"/>
            <person name="Mock T."/>
            <person name="Otillar R.P."/>
            <person name="Strauss J."/>
            <person name="Dupont C."/>
            <person name="Frickenhaus S."/>
            <person name="Maumus F."/>
            <person name="Mcmullan M."/>
            <person name="Sanges R."/>
            <person name="Schmutz J."/>
            <person name="Toseland A."/>
            <person name="Valas R."/>
            <person name="Veluchamy A."/>
            <person name="Ward B.J."/>
            <person name="Allen A."/>
            <person name="Barry K."/>
            <person name="Falciatore A."/>
            <person name="Ferrante M."/>
            <person name="Fortunato A.E."/>
            <person name="Gloeckner G."/>
            <person name="Gruber A."/>
            <person name="Hipkin R."/>
            <person name="Janech M."/>
            <person name="Kroth P."/>
            <person name="Leese F."/>
            <person name="Lindquist E."/>
            <person name="Lyon B.R."/>
            <person name="Martin J."/>
            <person name="Mayer C."/>
            <person name="Parker M."/>
            <person name="Quesneville H."/>
            <person name="Raymond J."/>
            <person name="Uhlig C."/>
            <person name="Valentin K.U."/>
            <person name="Worden A.Z."/>
            <person name="Armbrust E.V."/>
            <person name="Bowler C."/>
            <person name="Green B."/>
            <person name="Moulton V."/>
            <person name="Van Oosterhout C."/>
            <person name="Grigoriev I."/>
        </authorList>
    </citation>
    <scope>NUCLEOTIDE SEQUENCE [LARGE SCALE GENOMIC DNA]</scope>
    <source>
        <strain evidence="2 3">CCMP1102</strain>
    </source>
</reference>
<dbReference type="AlphaFoldDB" id="A0A1E7FGJ3"/>
<dbReference type="InParanoid" id="A0A1E7FGJ3"/>
<evidence type="ECO:0000313" key="3">
    <source>
        <dbReference type="Proteomes" id="UP000095751"/>
    </source>
</evidence>
<name>A0A1E7FGJ3_9STRA</name>
<organism evidence="2 3">
    <name type="scientific">Fragilariopsis cylindrus CCMP1102</name>
    <dbReference type="NCBI Taxonomy" id="635003"/>
    <lineage>
        <taxon>Eukaryota</taxon>
        <taxon>Sar</taxon>
        <taxon>Stramenopiles</taxon>
        <taxon>Ochrophyta</taxon>
        <taxon>Bacillariophyta</taxon>
        <taxon>Bacillariophyceae</taxon>
        <taxon>Bacillariophycidae</taxon>
        <taxon>Bacillariales</taxon>
        <taxon>Bacillariaceae</taxon>
        <taxon>Fragilariopsis</taxon>
    </lineage>
</organism>
<feature type="domain" description="OTU" evidence="1">
    <location>
        <begin position="14"/>
        <end position="215"/>
    </location>
</feature>
<dbReference type="OrthoDB" id="409956at2759"/>
<dbReference type="CDD" id="cd22744">
    <property type="entry name" value="OTU"/>
    <property type="match status" value="1"/>
</dbReference>
<sequence length="219" mass="23713">MSNDNQQLLYDKYFTMRNVPGDGDCMFLAVALAAATSTGLGMSNKMLNNLSRETREIVAQVLSAPSGKLFIGPDINNIVDASQLLQSAVSQEPTINTTEDYLIALRKEGRDGGLYGGGPELAVLSNVLRRPISIYEVDENISSSSSSSSPSDEFCFPITCKGSFGEGVFDDPCLTSIPDSAVISNIQPGAYSWRLHILVLDVSPTERHACVLLPQRIYK</sequence>
<evidence type="ECO:0000313" key="2">
    <source>
        <dbReference type="EMBL" id="OEU17254.1"/>
    </source>
</evidence>
<evidence type="ECO:0000259" key="1">
    <source>
        <dbReference type="PROSITE" id="PS50802"/>
    </source>
</evidence>
<dbReference type="Pfam" id="PF02338">
    <property type="entry name" value="OTU"/>
    <property type="match status" value="1"/>
</dbReference>
<dbReference type="EMBL" id="KV784357">
    <property type="protein sequence ID" value="OEU17254.1"/>
    <property type="molecule type" value="Genomic_DNA"/>
</dbReference>